<organism evidence="1">
    <name type="scientific">marine sediment metagenome</name>
    <dbReference type="NCBI Taxonomy" id="412755"/>
    <lineage>
        <taxon>unclassified sequences</taxon>
        <taxon>metagenomes</taxon>
        <taxon>ecological metagenomes</taxon>
    </lineage>
</organism>
<proteinExistence type="predicted"/>
<name>X1QQ90_9ZZZZ</name>
<dbReference type="AlphaFoldDB" id="X1QQ90"/>
<gene>
    <name evidence="1" type="ORF">S06H3_65600</name>
</gene>
<feature type="non-terminal residue" evidence="1">
    <location>
        <position position="67"/>
    </location>
</feature>
<sequence>MAAHVTRGRGKLYGIYSEELVSEVNYQIHEELTTEGKLERWWGELTLVDNIRIQDGDKYVIELEDKR</sequence>
<evidence type="ECO:0000313" key="1">
    <source>
        <dbReference type="EMBL" id="GAI70418.1"/>
    </source>
</evidence>
<comment type="caution">
    <text evidence="1">The sequence shown here is derived from an EMBL/GenBank/DDBJ whole genome shotgun (WGS) entry which is preliminary data.</text>
</comment>
<accession>X1QQ90</accession>
<reference evidence="1" key="1">
    <citation type="journal article" date="2014" name="Front. Microbiol.">
        <title>High frequency of phylogenetically diverse reductive dehalogenase-homologous genes in deep subseafloor sedimentary metagenomes.</title>
        <authorList>
            <person name="Kawai M."/>
            <person name="Futagami T."/>
            <person name="Toyoda A."/>
            <person name="Takaki Y."/>
            <person name="Nishi S."/>
            <person name="Hori S."/>
            <person name="Arai W."/>
            <person name="Tsubouchi T."/>
            <person name="Morono Y."/>
            <person name="Uchiyama I."/>
            <person name="Ito T."/>
            <person name="Fujiyama A."/>
            <person name="Inagaki F."/>
            <person name="Takami H."/>
        </authorList>
    </citation>
    <scope>NUCLEOTIDE SEQUENCE</scope>
    <source>
        <strain evidence="1">Expedition CK06-06</strain>
    </source>
</reference>
<dbReference type="EMBL" id="BARV01044247">
    <property type="protein sequence ID" value="GAI70418.1"/>
    <property type="molecule type" value="Genomic_DNA"/>
</dbReference>
<protein>
    <submittedName>
        <fullName evidence="1">Uncharacterized protein</fullName>
    </submittedName>
</protein>